<reference evidence="2 3" key="1">
    <citation type="submission" date="2024-01" db="EMBL/GenBank/DDBJ databases">
        <title>A draft genome for a cacao thread blight-causing isolate of Paramarasmius palmivorus.</title>
        <authorList>
            <person name="Baruah I.K."/>
            <person name="Bukari Y."/>
            <person name="Amoako-Attah I."/>
            <person name="Meinhardt L.W."/>
            <person name="Bailey B.A."/>
            <person name="Cohen S.P."/>
        </authorList>
    </citation>
    <scope>NUCLEOTIDE SEQUENCE [LARGE SCALE GENOMIC DNA]</scope>
    <source>
        <strain evidence="2 3">GH-12</strain>
    </source>
</reference>
<proteinExistence type="predicted"/>
<evidence type="ECO:0000313" key="3">
    <source>
        <dbReference type="Proteomes" id="UP001383192"/>
    </source>
</evidence>
<protein>
    <submittedName>
        <fullName evidence="2">Uncharacterized protein</fullName>
    </submittedName>
</protein>
<comment type="caution">
    <text evidence="2">The sequence shown here is derived from an EMBL/GenBank/DDBJ whole genome shotgun (WGS) entry which is preliminary data.</text>
</comment>
<name>A0AAW0CRM0_9AGAR</name>
<accession>A0AAW0CRM0</accession>
<organism evidence="2 3">
    <name type="scientific">Paramarasmius palmivorus</name>
    <dbReference type="NCBI Taxonomy" id="297713"/>
    <lineage>
        <taxon>Eukaryota</taxon>
        <taxon>Fungi</taxon>
        <taxon>Dikarya</taxon>
        <taxon>Basidiomycota</taxon>
        <taxon>Agaricomycotina</taxon>
        <taxon>Agaricomycetes</taxon>
        <taxon>Agaricomycetidae</taxon>
        <taxon>Agaricales</taxon>
        <taxon>Marasmiineae</taxon>
        <taxon>Marasmiaceae</taxon>
        <taxon>Paramarasmius</taxon>
    </lineage>
</organism>
<feature type="compositionally biased region" description="Polar residues" evidence="1">
    <location>
        <begin position="232"/>
        <end position="242"/>
    </location>
</feature>
<keyword evidence="3" id="KW-1185">Reference proteome</keyword>
<dbReference type="Proteomes" id="UP001383192">
    <property type="component" value="Unassembled WGS sequence"/>
</dbReference>
<sequence>MATFLNLMFKHLSSVIPSPELNVYTVPPISMQVPPSNSPLVFGMLWPSGNIDYGYKDMKFKGGGKMYTIPVYRPYDPSKGCYLYPFSIQVPHDIGAAVLDLLIHAVDELENIRDVQVAIEKYRQHKVFEMGCDLMEKRYGEFYAIHVANEAALFCDRDSAQKLWDASERVYDRRMTVHHTFSAGFFAMLTQGQDPLYDFVTENSFPDTDSPRTLTPSLAPTPSVIGRKLPVKSSQHVGGTSSYREKDTESDEEFWSNMSPITSQDCDELSEIERRTPKTLLSPKQKKPHFPSVDTSLFPAPILTPKKKASTSPSRDHQRRNTPTISSIIQTPVRGRGAGVVAVKPRFDNLATGYFPAHGYDEQASQWIQDLFTQVRGQQRVFLTDLEAYTKPIPSGEMEFIWKILDACQYTPSVAGRGASIQPQNGHRGTLGLAYFKNHDYNDSVADTIWALFSASGKNPQTFASRVKADFSGIPDPEIDYMWALLLSGR</sequence>
<feature type="compositionally biased region" description="Polar residues" evidence="1">
    <location>
        <begin position="207"/>
        <end position="220"/>
    </location>
</feature>
<feature type="region of interest" description="Disordered" evidence="1">
    <location>
        <begin position="207"/>
        <end position="322"/>
    </location>
</feature>
<dbReference type="EMBL" id="JAYKXP010000031">
    <property type="protein sequence ID" value="KAK7041909.1"/>
    <property type="molecule type" value="Genomic_DNA"/>
</dbReference>
<dbReference type="AlphaFoldDB" id="A0AAW0CRM0"/>
<evidence type="ECO:0000313" key="2">
    <source>
        <dbReference type="EMBL" id="KAK7041909.1"/>
    </source>
</evidence>
<evidence type="ECO:0000256" key="1">
    <source>
        <dbReference type="SAM" id="MobiDB-lite"/>
    </source>
</evidence>
<gene>
    <name evidence="2" type="ORF">VNI00_008890</name>
</gene>